<dbReference type="Proteomes" id="UP000681720">
    <property type="component" value="Unassembled WGS sequence"/>
</dbReference>
<comment type="caution">
    <text evidence="1">The sequence shown here is derived from an EMBL/GenBank/DDBJ whole genome shotgun (WGS) entry which is preliminary data.</text>
</comment>
<protein>
    <submittedName>
        <fullName evidence="1">Uncharacterized protein</fullName>
    </submittedName>
</protein>
<accession>A0A8S3AQ75</accession>
<name>A0A8S3AQ75_9BILA</name>
<sequence>MNQADNELAQEQVASFVQDRRPYSIQIDRFIKSHEIVFFLISTSSGINDRQTPSTTPRPVINVNIWSTL</sequence>
<gene>
    <name evidence="1" type="ORF">GIL414_LOCUS44087</name>
</gene>
<proteinExistence type="predicted"/>
<feature type="non-terminal residue" evidence="1">
    <location>
        <position position="1"/>
    </location>
</feature>
<dbReference type="EMBL" id="CAJOBJ010132157">
    <property type="protein sequence ID" value="CAF4726568.1"/>
    <property type="molecule type" value="Genomic_DNA"/>
</dbReference>
<dbReference type="AlphaFoldDB" id="A0A8S3AQ75"/>
<feature type="non-terminal residue" evidence="1">
    <location>
        <position position="69"/>
    </location>
</feature>
<organism evidence="1 2">
    <name type="scientific">Rotaria magnacalcarata</name>
    <dbReference type="NCBI Taxonomy" id="392030"/>
    <lineage>
        <taxon>Eukaryota</taxon>
        <taxon>Metazoa</taxon>
        <taxon>Spiralia</taxon>
        <taxon>Gnathifera</taxon>
        <taxon>Rotifera</taxon>
        <taxon>Eurotatoria</taxon>
        <taxon>Bdelloidea</taxon>
        <taxon>Philodinida</taxon>
        <taxon>Philodinidae</taxon>
        <taxon>Rotaria</taxon>
    </lineage>
</organism>
<reference evidence="1" key="1">
    <citation type="submission" date="2021-02" db="EMBL/GenBank/DDBJ databases">
        <authorList>
            <person name="Nowell W R."/>
        </authorList>
    </citation>
    <scope>NUCLEOTIDE SEQUENCE</scope>
</reference>
<evidence type="ECO:0000313" key="2">
    <source>
        <dbReference type="Proteomes" id="UP000681720"/>
    </source>
</evidence>
<evidence type="ECO:0000313" key="1">
    <source>
        <dbReference type="EMBL" id="CAF4726568.1"/>
    </source>
</evidence>